<dbReference type="SUPFAM" id="SSF55797">
    <property type="entry name" value="PR-1-like"/>
    <property type="match status" value="1"/>
</dbReference>
<name>A0A5K3FU26_MESCO</name>
<dbReference type="WBParaSite" id="MCU_010588-RA">
    <property type="protein sequence ID" value="MCU_010588-RA"/>
    <property type="gene ID" value="MCU_010588"/>
</dbReference>
<protein>
    <submittedName>
        <fullName evidence="2">SCP domain-containing protein</fullName>
    </submittedName>
</protein>
<evidence type="ECO:0000256" key="1">
    <source>
        <dbReference type="SAM" id="SignalP"/>
    </source>
</evidence>
<keyword evidence="1" id="KW-0732">Signal</keyword>
<feature type="signal peptide" evidence="1">
    <location>
        <begin position="1"/>
        <end position="16"/>
    </location>
</feature>
<dbReference type="InterPro" id="IPR035940">
    <property type="entry name" value="CAP_sf"/>
</dbReference>
<accession>A0A5K3FU26</accession>
<feature type="chain" id="PRO_5024423661" evidence="1">
    <location>
        <begin position="17"/>
        <end position="119"/>
    </location>
</feature>
<sequence length="119" mass="13632">MTKFIFLLVLFSTTLAEVPSEEERKAILECHEKLREAVQPTASNIQLLTYSTALETQALSILRECSDSIPDLKNVGYTQPLWHIRKLAYRDVLCNVDSSGYTYENDTCEGSCYDYKQVR</sequence>
<proteinExistence type="predicted"/>
<reference evidence="2" key="1">
    <citation type="submission" date="2019-11" db="UniProtKB">
        <authorList>
            <consortium name="WormBaseParasite"/>
        </authorList>
    </citation>
    <scope>IDENTIFICATION</scope>
</reference>
<evidence type="ECO:0000313" key="2">
    <source>
        <dbReference type="WBParaSite" id="MCU_010588-RA"/>
    </source>
</evidence>
<dbReference type="AlphaFoldDB" id="A0A5K3FU26"/>
<organism evidence="2">
    <name type="scientific">Mesocestoides corti</name>
    <name type="common">Flatworm</name>
    <dbReference type="NCBI Taxonomy" id="53468"/>
    <lineage>
        <taxon>Eukaryota</taxon>
        <taxon>Metazoa</taxon>
        <taxon>Spiralia</taxon>
        <taxon>Lophotrochozoa</taxon>
        <taxon>Platyhelminthes</taxon>
        <taxon>Cestoda</taxon>
        <taxon>Eucestoda</taxon>
        <taxon>Cyclophyllidea</taxon>
        <taxon>Mesocestoididae</taxon>
        <taxon>Mesocestoides</taxon>
    </lineage>
</organism>
<dbReference type="Gene3D" id="3.40.33.10">
    <property type="entry name" value="CAP"/>
    <property type="match status" value="1"/>
</dbReference>